<name>A0A026WT94_OOCBI</name>
<sequence length="56" mass="6605">MRRKHSARGKLPFKSCEFARIKGMKMFIRQFSTRDGTRREGTGMQCLFAGSYERTR</sequence>
<reference evidence="1 2" key="1">
    <citation type="journal article" date="2014" name="Curr. Biol.">
        <title>The genome of the clonal raider ant Cerapachys biroi.</title>
        <authorList>
            <person name="Oxley P.R."/>
            <person name="Ji L."/>
            <person name="Fetter-Pruneda I."/>
            <person name="McKenzie S.K."/>
            <person name="Li C."/>
            <person name="Hu H."/>
            <person name="Zhang G."/>
            <person name="Kronauer D.J."/>
        </authorList>
    </citation>
    <scope>NUCLEOTIDE SEQUENCE [LARGE SCALE GENOMIC DNA]</scope>
</reference>
<gene>
    <name evidence="1" type="ORF">X777_15928</name>
</gene>
<protein>
    <submittedName>
        <fullName evidence="1">Uncharacterized protein</fullName>
    </submittedName>
</protein>
<proteinExistence type="predicted"/>
<organism evidence="1 2">
    <name type="scientific">Ooceraea biroi</name>
    <name type="common">Clonal raider ant</name>
    <name type="synonym">Cerapachys biroi</name>
    <dbReference type="NCBI Taxonomy" id="2015173"/>
    <lineage>
        <taxon>Eukaryota</taxon>
        <taxon>Metazoa</taxon>
        <taxon>Ecdysozoa</taxon>
        <taxon>Arthropoda</taxon>
        <taxon>Hexapoda</taxon>
        <taxon>Insecta</taxon>
        <taxon>Pterygota</taxon>
        <taxon>Neoptera</taxon>
        <taxon>Endopterygota</taxon>
        <taxon>Hymenoptera</taxon>
        <taxon>Apocrita</taxon>
        <taxon>Aculeata</taxon>
        <taxon>Formicoidea</taxon>
        <taxon>Formicidae</taxon>
        <taxon>Dorylinae</taxon>
        <taxon>Ooceraea</taxon>
    </lineage>
</organism>
<dbReference type="AlphaFoldDB" id="A0A026WT94"/>
<evidence type="ECO:0000313" key="2">
    <source>
        <dbReference type="Proteomes" id="UP000053097"/>
    </source>
</evidence>
<accession>A0A026WT94</accession>
<keyword evidence="2" id="KW-1185">Reference proteome</keyword>
<evidence type="ECO:0000313" key="1">
    <source>
        <dbReference type="EMBL" id="EZA59285.1"/>
    </source>
</evidence>
<dbReference type="Proteomes" id="UP000053097">
    <property type="component" value="Unassembled WGS sequence"/>
</dbReference>
<dbReference type="EMBL" id="KK107109">
    <property type="protein sequence ID" value="EZA59285.1"/>
    <property type="molecule type" value="Genomic_DNA"/>
</dbReference>